<dbReference type="InterPro" id="IPR010266">
    <property type="entry name" value="NnrS"/>
</dbReference>
<gene>
    <name evidence="2" type="ordered locus">Daro_2874</name>
</gene>
<dbReference type="Pfam" id="PF05940">
    <property type="entry name" value="NnrS"/>
    <property type="match status" value="1"/>
</dbReference>
<feature type="transmembrane region" description="Helical" evidence="1">
    <location>
        <begin position="111"/>
        <end position="132"/>
    </location>
</feature>
<evidence type="ECO:0000313" key="2">
    <source>
        <dbReference type="EMBL" id="AAZ47604.1"/>
    </source>
</evidence>
<keyword evidence="1" id="KW-1133">Transmembrane helix</keyword>
<dbReference type="eggNOG" id="COG3213">
    <property type="taxonomic scope" value="Bacteria"/>
</dbReference>
<dbReference type="KEGG" id="dar:Daro_2874"/>
<protein>
    <submittedName>
        <fullName evidence="2">NnrS</fullName>
    </submittedName>
</protein>
<feature type="transmembrane region" description="Helical" evidence="1">
    <location>
        <begin position="352"/>
        <end position="370"/>
    </location>
</feature>
<sequence length="386" mass="43524">MRVSNHPLWLVGFRPFFTLACLAGMLLPMLWAQIFSGHLAAPSNPFTSVQWHAHEMFFGFGWAVLGGFLLTSTKNWVSIRGYHGLALMWLSGAWLAERIGMSFGGTWPMPLFLLVNNLFLGSIIAMLMWTLIRHRDKDSYRDNAFFLVMLPAFIFAKYLMLAGGDFTAGYSMAIALFRLAFLVMLERTLTGFMKAAFQAQILRHTKLDMAIKLLGLLLVIEFVLPRPMTAVISLLLATLLTIRFFYWKPRLAFTRIDIGIMYVGYLCIVGQLLIEAFGHVVNFVWVGSVSVHLFTFGAMGTVIPAMIIRISKGHTGRKVVFDGIDRLVLYIMLAALFIRVLLPQLAPAAYIGWIHLSATCWLAAFGILAWRTIPMLLQPRIDGREH</sequence>
<feature type="transmembrane region" description="Helical" evidence="1">
    <location>
        <begin position="230"/>
        <end position="246"/>
    </location>
</feature>
<feature type="transmembrane region" description="Helical" evidence="1">
    <location>
        <begin position="144"/>
        <end position="161"/>
    </location>
</feature>
<feature type="transmembrane region" description="Helical" evidence="1">
    <location>
        <begin position="167"/>
        <end position="185"/>
    </location>
</feature>
<feature type="transmembrane region" description="Helical" evidence="1">
    <location>
        <begin position="206"/>
        <end position="224"/>
    </location>
</feature>
<dbReference type="HOGENOM" id="CLU_041785_2_0_4"/>
<organism evidence="2">
    <name type="scientific">Dechloromonas aromatica (strain RCB)</name>
    <dbReference type="NCBI Taxonomy" id="159087"/>
    <lineage>
        <taxon>Bacteria</taxon>
        <taxon>Pseudomonadati</taxon>
        <taxon>Pseudomonadota</taxon>
        <taxon>Betaproteobacteria</taxon>
        <taxon>Rhodocyclales</taxon>
        <taxon>Azonexaceae</taxon>
        <taxon>Dechloromonas</taxon>
    </lineage>
</organism>
<feature type="transmembrane region" description="Helical" evidence="1">
    <location>
        <begin position="283"/>
        <end position="307"/>
    </location>
</feature>
<evidence type="ECO:0000256" key="1">
    <source>
        <dbReference type="SAM" id="Phobius"/>
    </source>
</evidence>
<name>Q47C27_DECAR</name>
<dbReference type="OrthoDB" id="9770040at2"/>
<accession>Q47C27</accession>
<dbReference type="EMBL" id="CP000089">
    <property type="protein sequence ID" value="AAZ47604.1"/>
    <property type="molecule type" value="Genomic_DNA"/>
</dbReference>
<feature type="transmembrane region" description="Helical" evidence="1">
    <location>
        <begin position="56"/>
        <end position="73"/>
    </location>
</feature>
<keyword evidence="1" id="KW-0812">Transmembrane</keyword>
<proteinExistence type="predicted"/>
<dbReference type="STRING" id="159087.Daro_2874"/>
<feature type="transmembrane region" description="Helical" evidence="1">
    <location>
        <begin position="258"/>
        <end position="277"/>
    </location>
</feature>
<reference evidence="2" key="1">
    <citation type="submission" date="2005-08" db="EMBL/GenBank/DDBJ databases">
        <title>Complete sequence of Dechloromonas aromatica RCB.</title>
        <authorList>
            <person name="Salinero K.K."/>
            <person name="Copeland A."/>
            <person name="Lucas S."/>
            <person name="Lapidus A."/>
            <person name="Barry K."/>
            <person name="Detter J.C."/>
            <person name="Glavina T."/>
            <person name="Hammon N."/>
            <person name="Israni S."/>
            <person name="Pitluck S."/>
            <person name="Di Bartolo G."/>
            <person name="Trong S."/>
            <person name="Schmutz J."/>
            <person name="Larimer F."/>
            <person name="Land M."/>
            <person name="Ivanova N."/>
            <person name="Richardson P."/>
        </authorList>
    </citation>
    <scope>NUCLEOTIDE SEQUENCE</scope>
    <source>
        <strain evidence="2">RCB</strain>
    </source>
</reference>
<feature type="transmembrane region" description="Helical" evidence="1">
    <location>
        <begin position="327"/>
        <end position="346"/>
    </location>
</feature>
<dbReference type="AlphaFoldDB" id="Q47C27"/>
<keyword evidence="1" id="KW-0472">Membrane</keyword>